<keyword evidence="4" id="KW-1185">Reference proteome</keyword>
<dbReference type="InParanoid" id="A0A1Z5J8Z0"/>
<proteinExistence type="inferred from homology"/>
<gene>
    <name evidence="3" type="ORF">FisN_21Lh159</name>
</gene>
<dbReference type="EMBL" id="BDSP01000017">
    <property type="protein sequence ID" value="GAX10464.1"/>
    <property type="molecule type" value="Genomic_DNA"/>
</dbReference>
<dbReference type="SUPFAM" id="SSF52499">
    <property type="entry name" value="Isochorismatase-like hydrolases"/>
    <property type="match status" value="1"/>
</dbReference>
<dbReference type="InterPro" id="IPR052347">
    <property type="entry name" value="Isochorismatase_Nicotinamidase"/>
</dbReference>
<keyword evidence="2" id="KW-0378">Hydrolase</keyword>
<evidence type="ECO:0008006" key="5">
    <source>
        <dbReference type="Google" id="ProtNLM"/>
    </source>
</evidence>
<comment type="caution">
    <text evidence="3">The sequence shown here is derived from an EMBL/GenBank/DDBJ whole genome shotgun (WGS) entry which is preliminary data.</text>
</comment>
<dbReference type="PANTHER" id="PTHR11080:SF2">
    <property type="entry name" value="LD05707P"/>
    <property type="match status" value="1"/>
</dbReference>
<evidence type="ECO:0000256" key="1">
    <source>
        <dbReference type="ARBA" id="ARBA00006336"/>
    </source>
</evidence>
<organism evidence="3 4">
    <name type="scientific">Fistulifera solaris</name>
    <name type="common">Oleaginous diatom</name>
    <dbReference type="NCBI Taxonomy" id="1519565"/>
    <lineage>
        <taxon>Eukaryota</taxon>
        <taxon>Sar</taxon>
        <taxon>Stramenopiles</taxon>
        <taxon>Ochrophyta</taxon>
        <taxon>Bacillariophyta</taxon>
        <taxon>Bacillariophyceae</taxon>
        <taxon>Bacillariophycidae</taxon>
        <taxon>Naviculales</taxon>
        <taxon>Naviculaceae</taxon>
        <taxon>Fistulifera</taxon>
    </lineage>
</organism>
<evidence type="ECO:0000256" key="2">
    <source>
        <dbReference type="ARBA" id="ARBA00022801"/>
    </source>
</evidence>
<dbReference type="AlphaFoldDB" id="A0A1Z5J8Z0"/>
<dbReference type="PANTHER" id="PTHR11080">
    <property type="entry name" value="PYRAZINAMIDASE/NICOTINAMIDASE"/>
    <property type="match status" value="1"/>
</dbReference>
<dbReference type="GO" id="GO:0016787">
    <property type="term" value="F:hydrolase activity"/>
    <property type="evidence" value="ECO:0007669"/>
    <property type="project" value="UniProtKB-KW"/>
</dbReference>
<comment type="similarity">
    <text evidence="1">Belongs to the isochorismatase family.</text>
</comment>
<dbReference type="Gene3D" id="3.40.50.850">
    <property type="entry name" value="Isochorismatase-like"/>
    <property type="match status" value="1"/>
</dbReference>
<accession>A0A1Z5J8Z0</accession>
<evidence type="ECO:0000313" key="4">
    <source>
        <dbReference type="Proteomes" id="UP000198406"/>
    </source>
</evidence>
<sequence length="281" mass="31778">MTTLLIIDAQKDFHPGGNLAIPTANQDAVRIARLIRERGESIQRIVATLDTHQKLHIAHQWFWKERPAPFTIISAQEIADGKYNPRASIRLSNSLLDPAVFEDSSKVLDEKDEIDARKYALEYTRRLEERGRFQLCIWPEHCLIGSPGHGLVDVISEALHGWSEQTGRSVEWILKGQNLLTEMYSALEADVPVSVDTSFNRDFHQTLLKSEKLIVCGQAMSHCVNYTVRDIVLHWPVDQMSKIILLTDCTSAVPGFEEAALNFRKDMESIGVQLKMSTAEL</sequence>
<name>A0A1Z5J8Z0_FISSO</name>
<protein>
    <recommendedName>
        <fullName evidence="5">Isochorismatase-like domain-containing protein</fullName>
    </recommendedName>
</protein>
<dbReference type="Proteomes" id="UP000198406">
    <property type="component" value="Unassembled WGS sequence"/>
</dbReference>
<evidence type="ECO:0000313" key="3">
    <source>
        <dbReference type="EMBL" id="GAX10464.1"/>
    </source>
</evidence>
<dbReference type="InterPro" id="IPR036380">
    <property type="entry name" value="Isochorismatase-like_sf"/>
</dbReference>
<dbReference type="OrthoDB" id="1739143at2759"/>
<reference evidence="3 4" key="1">
    <citation type="journal article" date="2015" name="Plant Cell">
        <title>Oil accumulation by the oleaginous diatom Fistulifera solaris as revealed by the genome and transcriptome.</title>
        <authorList>
            <person name="Tanaka T."/>
            <person name="Maeda Y."/>
            <person name="Veluchamy A."/>
            <person name="Tanaka M."/>
            <person name="Abida H."/>
            <person name="Marechal E."/>
            <person name="Bowler C."/>
            <person name="Muto M."/>
            <person name="Sunaga Y."/>
            <person name="Tanaka M."/>
            <person name="Yoshino T."/>
            <person name="Taniguchi T."/>
            <person name="Fukuda Y."/>
            <person name="Nemoto M."/>
            <person name="Matsumoto M."/>
            <person name="Wong P.S."/>
            <person name="Aburatani S."/>
            <person name="Fujibuchi W."/>
        </authorList>
    </citation>
    <scope>NUCLEOTIDE SEQUENCE [LARGE SCALE GENOMIC DNA]</scope>
    <source>
        <strain evidence="3 4">JPCC DA0580</strain>
    </source>
</reference>